<dbReference type="InParanoid" id="A0A6I8NWZ8"/>
<dbReference type="GO" id="GO:1903979">
    <property type="term" value="P:negative regulation of microglial cell activation"/>
    <property type="evidence" value="ECO:0007669"/>
    <property type="project" value="Ensembl"/>
</dbReference>
<dbReference type="GeneTree" id="ENSGT00940000159088"/>
<keyword evidence="2" id="KW-0677">Repeat</keyword>
<feature type="compositionally biased region" description="Pro residues" evidence="3">
    <location>
        <begin position="93"/>
        <end position="105"/>
    </location>
</feature>
<evidence type="ECO:0000256" key="2">
    <source>
        <dbReference type="ARBA" id="ARBA00022737"/>
    </source>
</evidence>
<reference evidence="6" key="2">
    <citation type="submission" date="2025-08" db="UniProtKB">
        <authorList>
            <consortium name="Ensembl"/>
        </authorList>
    </citation>
    <scope>IDENTIFICATION</scope>
    <source>
        <strain evidence="6">Glennie</strain>
    </source>
</reference>
<dbReference type="GO" id="GO:0055037">
    <property type="term" value="C:recycling endosome"/>
    <property type="evidence" value="ECO:0007669"/>
    <property type="project" value="Ensembl"/>
</dbReference>
<evidence type="ECO:0000256" key="1">
    <source>
        <dbReference type="ARBA" id="ARBA00006996"/>
    </source>
</evidence>
<dbReference type="GO" id="GO:0051650">
    <property type="term" value="P:establishment of vesicle localization"/>
    <property type="evidence" value="ECO:0007669"/>
    <property type="project" value="Ensembl"/>
</dbReference>
<evidence type="ECO:0000256" key="4">
    <source>
        <dbReference type="SAM" id="Phobius"/>
    </source>
</evidence>
<dbReference type="GO" id="GO:0098691">
    <property type="term" value="C:dopaminergic synapse"/>
    <property type="evidence" value="ECO:0007669"/>
    <property type="project" value="Ensembl"/>
</dbReference>
<name>A0A6I8NWZ8_ORNAN</name>
<comment type="similarity">
    <text evidence="1">Belongs to the synaptotagmin family.</text>
</comment>
<dbReference type="InterPro" id="IPR035892">
    <property type="entry name" value="C2_domain_sf"/>
</dbReference>
<evidence type="ECO:0000313" key="6">
    <source>
        <dbReference type="Ensembl" id="ENSOANP00000045850.1"/>
    </source>
</evidence>
<dbReference type="GO" id="GO:0005544">
    <property type="term" value="F:calcium-dependent phospholipid binding"/>
    <property type="evidence" value="ECO:0000318"/>
    <property type="project" value="GO_Central"/>
</dbReference>
<dbReference type="Pfam" id="PF00168">
    <property type="entry name" value="C2"/>
    <property type="match status" value="2"/>
</dbReference>
<dbReference type="PROSITE" id="PS50004">
    <property type="entry name" value="C2"/>
    <property type="match status" value="2"/>
</dbReference>
<dbReference type="GO" id="GO:0005886">
    <property type="term" value="C:plasma membrane"/>
    <property type="evidence" value="ECO:0000318"/>
    <property type="project" value="GO_Central"/>
</dbReference>
<dbReference type="Proteomes" id="UP000002279">
    <property type="component" value="Chromosome X5"/>
</dbReference>
<accession>A0A6I8NWZ8</accession>
<evidence type="ECO:0000256" key="3">
    <source>
        <dbReference type="SAM" id="MobiDB-lite"/>
    </source>
</evidence>
<evidence type="ECO:0000259" key="5">
    <source>
        <dbReference type="PROSITE" id="PS50004"/>
    </source>
</evidence>
<dbReference type="GO" id="GO:0016192">
    <property type="term" value="P:vesicle-mediated transport"/>
    <property type="evidence" value="ECO:0000318"/>
    <property type="project" value="GO_Central"/>
</dbReference>
<dbReference type="GO" id="GO:0033602">
    <property type="term" value="P:negative regulation of dopamine secretion"/>
    <property type="evidence" value="ECO:0007669"/>
    <property type="project" value="Ensembl"/>
</dbReference>
<feature type="domain" description="C2" evidence="5">
    <location>
        <begin position="409"/>
        <end position="542"/>
    </location>
</feature>
<dbReference type="GO" id="GO:0032715">
    <property type="term" value="P:negative regulation of interleukin-6 production"/>
    <property type="evidence" value="ECO:0007669"/>
    <property type="project" value="Ensembl"/>
</dbReference>
<dbReference type="FunCoup" id="A0A6I8NWZ8">
    <property type="interactions" value="564"/>
</dbReference>
<dbReference type="PANTHER" id="PTHR10024">
    <property type="entry name" value="SYNAPTOTAGMIN"/>
    <property type="match status" value="1"/>
</dbReference>
<dbReference type="GO" id="GO:1900242">
    <property type="term" value="P:regulation of synaptic vesicle endocytosis"/>
    <property type="evidence" value="ECO:0007669"/>
    <property type="project" value="Ensembl"/>
</dbReference>
<feature type="compositionally biased region" description="Low complexity" evidence="3">
    <location>
        <begin position="106"/>
        <end position="121"/>
    </location>
</feature>
<dbReference type="GO" id="GO:0006914">
    <property type="term" value="P:autophagy"/>
    <property type="evidence" value="ECO:0007669"/>
    <property type="project" value="Ensembl"/>
</dbReference>
<dbReference type="OMA" id="KYENERG"/>
<dbReference type="GO" id="GO:0000149">
    <property type="term" value="F:SNARE binding"/>
    <property type="evidence" value="ECO:0000318"/>
    <property type="project" value="GO_Central"/>
</dbReference>
<dbReference type="GO" id="GO:0032009">
    <property type="term" value="C:early phagosome"/>
    <property type="evidence" value="ECO:0007669"/>
    <property type="project" value="Ensembl"/>
</dbReference>
<dbReference type="GO" id="GO:0006906">
    <property type="term" value="P:vesicle fusion"/>
    <property type="evidence" value="ECO:0000318"/>
    <property type="project" value="GO_Central"/>
</dbReference>
<feature type="region of interest" description="Disordered" evidence="3">
    <location>
        <begin position="66"/>
        <end position="144"/>
    </location>
</feature>
<dbReference type="GO" id="GO:0031369">
    <property type="term" value="F:translation initiation factor binding"/>
    <property type="evidence" value="ECO:0007669"/>
    <property type="project" value="Ensembl"/>
</dbReference>
<dbReference type="GO" id="GO:1990927">
    <property type="term" value="P:calcium ion regulated lysosome exocytosis"/>
    <property type="evidence" value="ECO:0007669"/>
    <property type="project" value="Ensembl"/>
</dbReference>
<feature type="compositionally biased region" description="Pro residues" evidence="3">
    <location>
        <begin position="122"/>
        <end position="143"/>
    </location>
</feature>
<dbReference type="GO" id="GO:0031625">
    <property type="term" value="F:ubiquitin protein ligase binding"/>
    <property type="evidence" value="ECO:0007669"/>
    <property type="project" value="Ensembl"/>
</dbReference>
<dbReference type="GO" id="GO:1905171">
    <property type="term" value="P:positive regulation of protein localization to phagocytic vesicle"/>
    <property type="evidence" value="ECO:0007669"/>
    <property type="project" value="Ensembl"/>
</dbReference>
<dbReference type="CDD" id="cd08388">
    <property type="entry name" value="C2A_Synaptotagmin-4-11"/>
    <property type="match status" value="1"/>
</dbReference>
<dbReference type="GO" id="GO:0001891">
    <property type="term" value="C:phagocytic cup"/>
    <property type="evidence" value="ECO:0007669"/>
    <property type="project" value="Ensembl"/>
</dbReference>
<reference evidence="6 7" key="1">
    <citation type="journal article" date="2008" name="Nature">
        <title>Genome analysis of the platypus reveals unique signatures of evolution.</title>
        <authorList>
            <person name="Warren W.C."/>
            <person name="Hillier L.W."/>
            <person name="Marshall Graves J.A."/>
            <person name="Birney E."/>
            <person name="Ponting C.P."/>
            <person name="Grutzner F."/>
            <person name="Belov K."/>
            <person name="Miller W."/>
            <person name="Clarke L."/>
            <person name="Chinwalla A.T."/>
            <person name="Yang S.P."/>
            <person name="Heger A."/>
            <person name="Locke D.P."/>
            <person name="Miethke P."/>
            <person name="Waters P.D."/>
            <person name="Veyrunes F."/>
            <person name="Fulton L."/>
            <person name="Fulton B."/>
            <person name="Graves T."/>
            <person name="Wallis J."/>
            <person name="Puente X.S."/>
            <person name="Lopez-Otin C."/>
            <person name="Ordonez G.R."/>
            <person name="Eichler E.E."/>
            <person name="Chen L."/>
            <person name="Cheng Z."/>
            <person name="Deakin J.E."/>
            <person name="Alsop A."/>
            <person name="Thompson K."/>
            <person name="Kirby P."/>
            <person name="Papenfuss A.T."/>
            <person name="Wakefield M.J."/>
            <person name="Olender T."/>
            <person name="Lancet D."/>
            <person name="Huttley G.A."/>
            <person name="Smit A.F."/>
            <person name="Pask A."/>
            <person name="Temple-Smith P."/>
            <person name="Batzer M.A."/>
            <person name="Walker J.A."/>
            <person name="Konkel M.K."/>
            <person name="Harris R.S."/>
            <person name="Whittington C.M."/>
            <person name="Wong E.S."/>
            <person name="Gemmell N.J."/>
            <person name="Buschiazzo E."/>
            <person name="Vargas Jentzsch I.M."/>
            <person name="Merkel A."/>
            <person name="Schmitz J."/>
            <person name="Zemann A."/>
            <person name="Churakov G."/>
            <person name="Kriegs J.O."/>
            <person name="Brosius J."/>
            <person name="Murchison E.P."/>
            <person name="Sachidanandam R."/>
            <person name="Smith C."/>
            <person name="Hannon G.J."/>
            <person name="Tsend-Ayush E."/>
            <person name="McMillan D."/>
            <person name="Attenborough R."/>
            <person name="Rens W."/>
            <person name="Ferguson-Smith M."/>
            <person name="Lefevre C.M."/>
            <person name="Sharp J.A."/>
            <person name="Nicholas K.R."/>
            <person name="Ray D.A."/>
            <person name="Kube M."/>
            <person name="Reinhardt R."/>
            <person name="Pringle T.H."/>
            <person name="Taylor J."/>
            <person name="Jones R.C."/>
            <person name="Nixon B."/>
            <person name="Dacheux J.L."/>
            <person name="Niwa H."/>
            <person name="Sekita Y."/>
            <person name="Huang X."/>
            <person name="Stark A."/>
            <person name="Kheradpour P."/>
            <person name="Kellis M."/>
            <person name="Flicek P."/>
            <person name="Chen Y."/>
            <person name="Webber C."/>
            <person name="Hardison R."/>
            <person name="Nelson J."/>
            <person name="Hallsworth-Pepin K."/>
            <person name="Delehaunty K."/>
            <person name="Markovic C."/>
            <person name="Minx P."/>
            <person name="Feng Y."/>
            <person name="Kremitzki C."/>
            <person name="Mitreva M."/>
            <person name="Glasscock J."/>
            <person name="Wylie T."/>
            <person name="Wohldmann P."/>
            <person name="Thiru P."/>
            <person name="Nhan M.N."/>
            <person name="Pohl C.S."/>
            <person name="Smith S.M."/>
            <person name="Hou S."/>
            <person name="Nefedov M."/>
            <person name="de Jong P.J."/>
            <person name="Renfree M.B."/>
            <person name="Mardis E.R."/>
            <person name="Wilson R.K."/>
        </authorList>
    </citation>
    <scope>NUCLEOTIDE SEQUENCE [LARGE SCALE GENOMIC DNA]</scope>
    <source>
        <strain evidence="6 7">Glennie</strain>
    </source>
</reference>
<dbReference type="Ensembl" id="ENSOANT00000070373.1">
    <property type="protein sequence ID" value="ENSOANP00000045850.1"/>
    <property type="gene ID" value="ENSOANG00000042253.1"/>
</dbReference>
<dbReference type="GO" id="GO:0005764">
    <property type="term" value="C:lysosome"/>
    <property type="evidence" value="ECO:0007669"/>
    <property type="project" value="Ensembl"/>
</dbReference>
<protein>
    <submittedName>
        <fullName evidence="6">Synaptotagmin 11</fullName>
    </submittedName>
</protein>
<keyword evidence="4" id="KW-0472">Membrane</keyword>
<dbReference type="FunFam" id="2.60.40.150:FF:000051">
    <property type="entry name" value="Synaptotagmin 11"/>
    <property type="match status" value="1"/>
</dbReference>
<feature type="compositionally biased region" description="Low complexity" evidence="3">
    <location>
        <begin position="416"/>
        <end position="430"/>
    </location>
</feature>
<dbReference type="GO" id="GO:0005802">
    <property type="term" value="C:trans-Golgi network"/>
    <property type="evidence" value="ECO:0007669"/>
    <property type="project" value="Ensembl"/>
</dbReference>
<dbReference type="GO" id="GO:0070382">
    <property type="term" value="C:exocytic vesicle"/>
    <property type="evidence" value="ECO:0000318"/>
    <property type="project" value="GO_Central"/>
</dbReference>
<dbReference type="GO" id="GO:0007612">
    <property type="term" value="P:learning"/>
    <property type="evidence" value="ECO:0007669"/>
    <property type="project" value="Ensembl"/>
</dbReference>
<sequence length="547" mass="58879">MAEITNLRPPYDVSPVVAGLVGATVLVVSVSVSVFVWTCCRRRAQKKHQAPPYKFIHMLKGVSIYPEPLGRGAGQRKGERAGRGTGPGRGAAPEPPAPDYGPGPGSPESGTPESRGSEPGSEPGPEPSPGSQTPSPPASPPAPLGTLSVAVDYNFLKKALVVTIQEARGLPATDPQTQTADPYVKMTVLPDRRHRVKTRVLRRTRNPVFDETFTFYGLPASQLQDLALHFLVLSFDRFSRDDVIGEVVLPLAGLDPATAKVQLTRDISQRSFQKCVGRGELQVSLSYQPAAQRMTVVVLKARHLPKMDITGLSGSSYLPRPTALPPRPSANRAGPARGTAGGRAPRATGARDRSPFRANPRSFRPFVRAIVFPERLLRAEQRTKRPGGGQRAETPSCVPGAGRVLPGESPGRGSVATGRAGERAGATPEGNRVSRGLLSPSAPPDPYVKVNVYYDRKRVAKKKTHVKKCTLNPVFNESFVYDVPAELLADVSIEFLVLDFDRATKNQAVGRAILGAHSVTAAGADHWHRVCSCPREPVAMWHSLSEY</sequence>
<reference evidence="6" key="3">
    <citation type="submission" date="2025-09" db="UniProtKB">
        <authorList>
            <consortium name="Ensembl"/>
        </authorList>
    </citation>
    <scope>IDENTIFICATION</scope>
    <source>
        <strain evidence="6">Glennie</strain>
    </source>
</reference>
<dbReference type="SUPFAM" id="SSF49562">
    <property type="entry name" value="C2 domain (Calcium/lipid-binding domain, CaLB)"/>
    <property type="match status" value="3"/>
</dbReference>
<dbReference type="PRINTS" id="PR00399">
    <property type="entry name" value="SYNAPTOTAGMN"/>
</dbReference>
<dbReference type="Gene3D" id="2.60.40.150">
    <property type="entry name" value="C2 domain"/>
    <property type="match status" value="3"/>
</dbReference>
<keyword evidence="7" id="KW-1185">Reference proteome</keyword>
<evidence type="ECO:0000313" key="7">
    <source>
        <dbReference type="Proteomes" id="UP000002279"/>
    </source>
</evidence>
<dbReference type="GO" id="GO:0099502">
    <property type="term" value="P:calcium-dependent activation of synaptic vesicle fusion"/>
    <property type="evidence" value="ECO:0000318"/>
    <property type="project" value="GO_Central"/>
</dbReference>
<dbReference type="GO" id="GO:0061891">
    <property type="term" value="F:calcium ion sensor activity"/>
    <property type="evidence" value="ECO:0000318"/>
    <property type="project" value="GO_Central"/>
</dbReference>
<dbReference type="GO" id="GO:0032720">
    <property type="term" value="P:negative regulation of tumor necrosis factor production"/>
    <property type="evidence" value="ECO:0007669"/>
    <property type="project" value="Ensembl"/>
</dbReference>
<dbReference type="GO" id="GO:0050765">
    <property type="term" value="P:negative regulation of phagocytosis"/>
    <property type="evidence" value="ECO:0007669"/>
    <property type="project" value="Ensembl"/>
</dbReference>
<dbReference type="GO" id="GO:0030424">
    <property type="term" value="C:axon"/>
    <property type="evidence" value="ECO:0000318"/>
    <property type="project" value="GO_Central"/>
</dbReference>
<dbReference type="PANTHER" id="PTHR10024:SF115">
    <property type="entry name" value="SYNAPTOTAGMIN-11"/>
    <property type="match status" value="1"/>
</dbReference>
<feature type="compositionally biased region" description="Low complexity" evidence="3">
    <location>
        <begin position="332"/>
        <end position="348"/>
    </location>
</feature>
<feature type="transmembrane region" description="Helical" evidence="4">
    <location>
        <begin position="16"/>
        <end position="37"/>
    </location>
</feature>
<dbReference type="GO" id="GO:0045202">
    <property type="term" value="C:synapse"/>
    <property type="evidence" value="ECO:0000318"/>
    <property type="project" value="GO_Central"/>
</dbReference>
<dbReference type="GO" id="GO:0014069">
    <property type="term" value="C:postsynaptic density"/>
    <property type="evidence" value="ECO:0007669"/>
    <property type="project" value="Ensembl"/>
</dbReference>
<proteinExistence type="inferred from homology"/>
<dbReference type="GO" id="GO:0017158">
    <property type="term" value="P:regulation of calcium ion-dependent exocytosis"/>
    <property type="evidence" value="ECO:0000318"/>
    <property type="project" value="GO_Central"/>
</dbReference>
<dbReference type="AlphaFoldDB" id="A0A6I8NWZ8"/>
<feature type="domain" description="C2" evidence="5">
    <location>
        <begin position="143"/>
        <end position="265"/>
    </location>
</feature>
<dbReference type="GO" id="GO:0098793">
    <property type="term" value="C:presynapse"/>
    <property type="evidence" value="ECO:0007669"/>
    <property type="project" value="GOC"/>
</dbReference>
<dbReference type="SMART" id="SM00239">
    <property type="entry name" value="C2"/>
    <property type="match status" value="2"/>
</dbReference>
<dbReference type="GO" id="GO:0030425">
    <property type="term" value="C:dendrite"/>
    <property type="evidence" value="ECO:0007669"/>
    <property type="project" value="Ensembl"/>
</dbReference>
<dbReference type="InterPro" id="IPR001565">
    <property type="entry name" value="Synaptotagmin"/>
</dbReference>
<dbReference type="GO" id="GO:0048487">
    <property type="term" value="F:beta-tubulin binding"/>
    <property type="evidence" value="ECO:0007669"/>
    <property type="project" value="Ensembl"/>
</dbReference>
<dbReference type="Bgee" id="ENSOANG00000042253">
    <property type="expression patterns" value="Expressed in cerebellum and 7 other cell types or tissues"/>
</dbReference>
<dbReference type="GO" id="GO:0007613">
    <property type="term" value="P:memory"/>
    <property type="evidence" value="ECO:0007669"/>
    <property type="project" value="Ensembl"/>
</dbReference>
<dbReference type="PRINTS" id="PR00360">
    <property type="entry name" value="C2DOMAIN"/>
</dbReference>
<feature type="region of interest" description="Disordered" evidence="3">
    <location>
        <begin position="378"/>
        <end position="442"/>
    </location>
</feature>
<dbReference type="GO" id="GO:0001778">
    <property type="term" value="P:plasma membrane repair"/>
    <property type="evidence" value="ECO:0007669"/>
    <property type="project" value="Ensembl"/>
</dbReference>
<keyword evidence="4" id="KW-0812">Transmembrane</keyword>
<organism evidence="6 7">
    <name type="scientific">Ornithorhynchus anatinus</name>
    <name type="common">Duckbill platypus</name>
    <dbReference type="NCBI Taxonomy" id="9258"/>
    <lineage>
        <taxon>Eukaryota</taxon>
        <taxon>Metazoa</taxon>
        <taxon>Chordata</taxon>
        <taxon>Craniata</taxon>
        <taxon>Vertebrata</taxon>
        <taxon>Euteleostomi</taxon>
        <taxon>Mammalia</taxon>
        <taxon>Monotremata</taxon>
        <taxon>Ornithorhynchidae</taxon>
        <taxon>Ornithorhynchus</taxon>
    </lineage>
</organism>
<feature type="region of interest" description="Disordered" evidence="3">
    <location>
        <begin position="310"/>
        <end position="360"/>
    </location>
</feature>
<dbReference type="GO" id="GO:0042802">
    <property type="term" value="F:identical protein binding"/>
    <property type="evidence" value="ECO:0007669"/>
    <property type="project" value="Ensembl"/>
</dbReference>
<gene>
    <name evidence="6" type="primary">SYT11</name>
</gene>
<dbReference type="InterPro" id="IPR000008">
    <property type="entry name" value="C2_dom"/>
</dbReference>
<keyword evidence="4" id="KW-1133">Transmembrane helix</keyword>
<dbReference type="GO" id="GO:1900424">
    <property type="term" value="P:regulation of defense response to bacterium"/>
    <property type="evidence" value="ECO:0007669"/>
    <property type="project" value="Ensembl"/>
</dbReference>